<keyword evidence="1" id="KW-0732">Signal</keyword>
<feature type="signal peptide" evidence="1">
    <location>
        <begin position="1"/>
        <end position="32"/>
    </location>
</feature>
<dbReference type="AlphaFoldDB" id="A0A5N5SVD1"/>
<keyword evidence="3" id="KW-1185">Reference proteome</keyword>
<proteinExistence type="predicted"/>
<feature type="chain" id="PRO_5024452979" evidence="1">
    <location>
        <begin position="33"/>
        <end position="88"/>
    </location>
</feature>
<evidence type="ECO:0000313" key="2">
    <source>
        <dbReference type="EMBL" id="KAB7498183.1"/>
    </source>
</evidence>
<evidence type="ECO:0000256" key="1">
    <source>
        <dbReference type="SAM" id="SignalP"/>
    </source>
</evidence>
<accession>A0A5N5SVD1</accession>
<evidence type="ECO:0000313" key="3">
    <source>
        <dbReference type="Proteomes" id="UP000326759"/>
    </source>
</evidence>
<comment type="caution">
    <text evidence="2">The sequence shown here is derived from an EMBL/GenBank/DDBJ whole genome shotgun (WGS) entry which is preliminary data.</text>
</comment>
<organism evidence="2 3">
    <name type="scientific">Armadillidium nasatum</name>
    <dbReference type="NCBI Taxonomy" id="96803"/>
    <lineage>
        <taxon>Eukaryota</taxon>
        <taxon>Metazoa</taxon>
        <taxon>Ecdysozoa</taxon>
        <taxon>Arthropoda</taxon>
        <taxon>Crustacea</taxon>
        <taxon>Multicrustacea</taxon>
        <taxon>Malacostraca</taxon>
        <taxon>Eumalacostraca</taxon>
        <taxon>Peracarida</taxon>
        <taxon>Isopoda</taxon>
        <taxon>Oniscidea</taxon>
        <taxon>Crinocheta</taxon>
        <taxon>Armadillidiidae</taxon>
        <taxon>Armadillidium</taxon>
    </lineage>
</organism>
<feature type="non-terminal residue" evidence="2">
    <location>
        <position position="88"/>
    </location>
</feature>
<dbReference type="OrthoDB" id="6493004at2759"/>
<dbReference type="Proteomes" id="UP000326759">
    <property type="component" value="Unassembled WGS sequence"/>
</dbReference>
<sequence>MKIANINNIMRSSGLTIGILVAVLTALSSTSGDECSLTPVSGSKVWQTERSCMCCQESGEREASVTLICPKARIGEPRVRKVLILILY</sequence>
<protein>
    <submittedName>
        <fullName evidence="2">Bursicon</fullName>
    </submittedName>
</protein>
<name>A0A5N5SVD1_9CRUS</name>
<gene>
    <name evidence="2" type="ORF">Anas_01440</name>
</gene>
<reference evidence="2 3" key="1">
    <citation type="journal article" date="2019" name="PLoS Biol.">
        <title>Sex chromosomes control vertical transmission of feminizing Wolbachia symbionts in an isopod.</title>
        <authorList>
            <person name="Becking T."/>
            <person name="Chebbi M.A."/>
            <person name="Giraud I."/>
            <person name="Moumen B."/>
            <person name="Laverre T."/>
            <person name="Caubet Y."/>
            <person name="Peccoud J."/>
            <person name="Gilbert C."/>
            <person name="Cordaux R."/>
        </authorList>
    </citation>
    <scope>NUCLEOTIDE SEQUENCE [LARGE SCALE GENOMIC DNA]</scope>
    <source>
        <strain evidence="2">ANa2</strain>
        <tissue evidence="2">Whole body excluding digestive tract and cuticle</tissue>
    </source>
</reference>
<dbReference type="EMBL" id="SEYY01019501">
    <property type="protein sequence ID" value="KAB7498183.1"/>
    <property type="molecule type" value="Genomic_DNA"/>
</dbReference>